<dbReference type="InterPro" id="IPR039422">
    <property type="entry name" value="MarR/SlyA-like"/>
</dbReference>
<evidence type="ECO:0000259" key="1">
    <source>
        <dbReference type="PROSITE" id="PS50995"/>
    </source>
</evidence>
<dbReference type="Proteomes" id="UP000064912">
    <property type="component" value="Chromosome"/>
</dbReference>
<dbReference type="eggNOG" id="COG1846">
    <property type="taxonomic scope" value="Bacteria"/>
</dbReference>
<dbReference type="SMART" id="SM00347">
    <property type="entry name" value="HTH_MARR"/>
    <property type="match status" value="1"/>
</dbReference>
<dbReference type="PROSITE" id="PS50995">
    <property type="entry name" value="HTH_MARR_2"/>
    <property type="match status" value="1"/>
</dbReference>
<dbReference type="AlphaFoldDB" id="A0A0D6AXA1"/>
<dbReference type="Pfam" id="PF12802">
    <property type="entry name" value="MarR_2"/>
    <property type="match status" value="1"/>
</dbReference>
<dbReference type="InterPro" id="IPR000835">
    <property type="entry name" value="HTH_MarR-typ"/>
</dbReference>
<gene>
    <name evidence="2" type="ORF">NHU_00331</name>
</gene>
<dbReference type="PATRIC" id="fig|35806.4.peg.338"/>
<dbReference type="PANTHER" id="PTHR33164">
    <property type="entry name" value="TRANSCRIPTIONAL REGULATOR, MARR FAMILY"/>
    <property type="match status" value="1"/>
</dbReference>
<dbReference type="PANTHER" id="PTHR33164:SF99">
    <property type="entry name" value="MARR FAMILY REGULATORY PROTEIN"/>
    <property type="match status" value="1"/>
</dbReference>
<dbReference type="Gene3D" id="1.10.10.10">
    <property type="entry name" value="Winged helix-like DNA-binding domain superfamily/Winged helix DNA-binding domain"/>
    <property type="match status" value="1"/>
</dbReference>
<evidence type="ECO:0000313" key="2">
    <source>
        <dbReference type="EMBL" id="BAQ67502.1"/>
    </source>
</evidence>
<reference evidence="2 3" key="1">
    <citation type="submission" date="2015-02" db="EMBL/GenBank/DDBJ databases">
        <title>Genome sequene of Rhodovulum sulfidophilum DSM 2351.</title>
        <authorList>
            <person name="Nagao N."/>
        </authorList>
    </citation>
    <scope>NUCLEOTIDE SEQUENCE [LARGE SCALE GENOMIC DNA]</scope>
    <source>
        <strain evidence="2 3">DSM 2351</strain>
    </source>
</reference>
<evidence type="ECO:0000313" key="3">
    <source>
        <dbReference type="Proteomes" id="UP000064912"/>
    </source>
</evidence>
<dbReference type="SUPFAM" id="SSF46785">
    <property type="entry name" value="Winged helix' DNA-binding domain"/>
    <property type="match status" value="1"/>
</dbReference>
<dbReference type="InterPro" id="IPR036388">
    <property type="entry name" value="WH-like_DNA-bd_sf"/>
</dbReference>
<name>A0A0D6AXA1_RHOSU</name>
<organism evidence="2 3">
    <name type="scientific">Rhodovulum sulfidophilum</name>
    <name type="common">Rhodobacter sulfidophilus</name>
    <dbReference type="NCBI Taxonomy" id="35806"/>
    <lineage>
        <taxon>Bacteria</taxon>
        <taxon>Pseudomonadati</taxon>
        <taxon>Pseudomonadota</taxon>
        <taxon>Alphaproteobacteria</taxon>
        <taxon>Rhodobacterales</taxon>
        <taxon>Paracoccaceae</taxon>
        <taxon>Rhodovulum</taxon>
    </lineage>
</organism>
<protein>
    <submittedName>
        <fullName evidence="2">Transcriptional regulator</fullName>
    </submittedName>
</protein>
<dbReference type="EMBL" id="AP014800">
    <property type="protein sequence ID" value="BAQ67502.1"/>
    <property type="molecule type" value="Genomic_DNA"/>
</dbReference>
<sequence length="157" mass="17680">MPPGDTLYGGVRLIRPLLRRITARVERDLQGTGITVGQRAILEALSEAKSATAPMLTDWLDMKRQFVARELKALLEAGMIEKTPNPDRARSFLYRLTPESAELIAAIREREIRTFAAFSDRFTEDELLAFRKIMEALYANMLAGENHDTQQEDGSPS</sequence>
<dbReference type="GO" id="GO:0006950">
    <property type="term" value="P:response to stress"/>
    <property type="evidence" value="ECO:0007669"/>
    <property type="project" value="TreeGrafter"/>
</dbReference>
<dbReference type="InterPro" id="IPR036390">
    <property type="entry name" value="WH_DNA-bd_sf"/>
</dbReference>
<dbReference type="GO" id="GO:0003700">
    <property type="term" value="F:DNA-binding transcription factor activity"/>
    <property type="evidence" value="ECO:0007669"/>
    <property type="project" value="InterPro"/>
</dbReference>
<feature type="domain" description="HTH marR-type" evidence="1">
    <location>
        <begin position="11"/>
        <end position="139"/>
    </location>
</feature>
<dbReference type="KEGG" id="rsu:NHU_00331"/>
<proteinExistence type="predicted"/>
<accession>A0A0D6AXA1</accession>